<evidence type="ECO:0000313" key="2">
    <source>
        <dbReference type="EMBL" id="OMP07524.1"/>
    </source>
</evidence>
<evidence type="ECO:0000313" key="3">
    <source>
        <dbReference type="Proteomes" id="UP000187203"/>
    </source>
</evidence>
<keyword evidence="1" id="KW-1133">Transmembrane helix</keyword>
<keyword evidence="1" id="KW-0812">Transmembrane</keyword>
<reference evidence="3" key="1">
    <citation type="submission" date="2013-09" db="EMBL/GenBank/DDBJ databases">
        <title>Corchorus olitorius genome sequencing.</title>
        <authorList>
            <person name="Alam M."/>
            <person name="Haque M.S."/>
            <person name="Islam M.S."/>
            <person name="Emdad E.M."/>
            <person name="Islam M.M."/>
            <person name="Ahmed B."/>
            <person name="Halim A."/>
            <person name="Hossen Q.M.M."/>
            <person name="Hossain M.Z."/>
            <person name="Ahmed R."/>
            <person name="Khan M.M."/>
            <person name="Islam R."/>
            <person name="Rashid M.M."/>
            <person name="Khan S.A."/>
            <person name="Rahman M.S."/>
            <person name="Alam M."/>
            <person name="Yahiya A.S."/>
            <person name="Khan M.S."/>
            <person name="Azam M.S."/>
            <person name="Haque T."/>
            <person name="Lashkar M.Z.H."/>
            <person name="Akhand A.I."/>
            <person name="Morshed G."/>
            <person name="Roy S."/>
            <person name="Uddin K.S."/>
            <person name="Rabeya T."/>
            <person name="Hossain A.S."/>
            <person name="Chowdhury A."/>
            <person name="Snigdha A.R."/>
            <person name="Mortoza M.S."/>
            <person name="Matin S.A."/>
            <person name="Hoque S.M.E."/>
            <person name="Islam M.K."/>
            <person name="Roy D.K."/>
            <person name="Haider R."/>
            <person name="Moosa M.M."/>
            <person name="Elias S.M."/>
            <person name="Hasan A.M."/>
            <person name="Jahan S."/>
            <person name="Shafiuddin M."/>
            <person name="Mahmood N."/>
            <person name="Shommy N.S."/>
        </authorList>
    </citation>
    <scope>NUCLEOTIDE SEQUENCE [LARGE SCALE GENOMIC DNA]</scope>
    <source>
        <strain evidence="3">cv. O-4</strain>
    </source>
</reference>
<dbReference type="Proteomes" id="UP000187203">
    <property type="component" value="Unassembled WGS sequence"/>
</dbReference>
<sequence length="150" mass="17114">MTLFIGLDFEAVSCSDESSSLEVFEPVVFSILLFGLFSSYFKRFMLQVTYFLVSPFYFACHSFLYFLAFIPLPGFVSCEFCPFCIVKETLSWQLVISKPKTLFNPHFSLTCHGAADMDKGRVLWCKSKPATLVRPLVLTFFSNPYSDVTL</sequence>
<organism evidence="2 3">
    <name type="scientific">Corchorus olitorius</name>
    <dbReference type="NCBI Taxonomy" id="93759"/>
    <lineage>
        <taxon>Eukaryota</taxon>
        <taxon>Viridiplantae</taxon>
        <taxon>Streptophyta</taxon>
        <taxon>Embryophyta</taxon>
        <taxon>Tracheophyta</taxon>
        <taxon>Spermatophyta</taxon>
        <taxon>Magnoliopsida</taxon>
        <taxon>eudicotyledons</taxon>
        <taxon>Gunneridae</taxon>
        <taxon>Pentapetalae</taxon>
        <taxon>rosids</taxon>
        <taxon>malvids</taxon>
        <taxon>Malvales</taxon>
        <taxon>Malvaceae</taxon>
        <taxon>Grewioideae</taxon>
        <taxon>Apeibeae</taxon>
        <taxon>Corchorus</taxon>
    </lineage>
</organism>
<gene>
    <name evidence="2" type="ORF">COLO4_07266</name>
</gene>
<keyword evidence="1" id="KW-0472">Membrane</keyword>
<evidence type="ECO:0000256" key="1">
    <source>
        <dbReference type="SAM" id="Phobius"/>
    </source>
</evidence>
<feature type="transmembrane region" description="Helical" evidence="1">
    <location>
        <begin position="48"/>
        <end position="72"/>
    </location>
</feature>
<feature type="transmembrane region" description="Helical" evidence="1">
    <location>
        <begin position="23"/>
        <end position="41"/>
    </location>
</feature>
<comment type="caution">
    <text evidence="2">The sequence shown here is derived from an EMBL/GenBank/DDBJ whole genome shotgun (WGS) entry which is preliminary data.</text>
</comment>
<protein>
    <submittedName>
        <fullName evidence="2">Uncharacterized protein</fullName>
    </submittedName>
</protein>
<dbReference type="AlphaFoldDB" id="A0A1R3KKE9"/>
<keyword evidence="3" id="KW-1185">Reference proteome</keyword>
<dbReference type="EMBL" id="AWUE01013187">
    <property type="protein sequence ID" value="OMP07524.1"/>
    <property type="molecule type" value="Genomic_DNA"/>
</dbReference>
<proteinExistence type="predicted"/>
<accession>A0A1R3KKE9</accession>
<name>A0A1R3KKE9_9ROSI</name>